<keyword evidence="4" id="KW-1185">Reference proteome</keyword>
<dbReference type="InterPro" id="IPR024534">
    <property type="entry name" value="JetD_C"/>
</dbReference>
<dbReference type="Proteomes" id="UP001596015">
    <property type="component" value="Unassembled WGS sequence"/>
</dbReference>
<evidence type="ECO:0000256" key="1">
    <source>
        <dbReference type="SAM" id="MobiDB-lite"/>
    </source>
</evidence>
<evidence type="ECO:0000313" key="3">
    <source>
        <dbReference type="EMBL" id="MFC4417717.1"/>
    </source>
</evidence>
<organism evidence="3 4">
    <name type="scientific">Chromohalobacter beijerinckii</name>
    <dbReference type="NCBI Taxonomy" id="86179"/>
    <lineage>
        <taxon>Bacteria</taxon>
        <taxon>Pseudomonadati</taxon>
        <taxon>Pseudomonadota</taxon>
        <taxon>Gammaproteobacteria</taxon>
        <taxon>Oceanospirillales</taxon>
        <taxon>Halomonadaceae</taxon>
        <taxon>Chromohalobacter</taxon>
    </lineage>
</organism>
<name>A0ABV8XI48_9GAMM</name>
<dbReference type="RefSeq" id="WP_083632609.1">
    <property type="nucleotide sequence ID" value="NZ_JAKGAK010000001.1"/>
</dbReference>
<protein>
    <submittedName>
        <fullName evidence="3">Wadjet anti-phage system protein JetD domain-containing protein</fullName>
    </submittedName>
</protein>
<sequence length="377" mass="41972">MHSKMTELSEAARHVFDKMSADWRRQALQGKAHPPSQQAATLRKRMVKNGWCEAELYAQRTLLELYRAGILSVKGEGGEAMLDPRLGLNPRVGLAERYVQQVLETLPNVDAGLALNERQARHWRQALDGCLAGWSREDQQRLVDGLKTLARALPAAYTLTSYTVSSRYLLESSKLLSVLPNELLRAFGIEPSRFAQSDSRVLAHVPVEPQGVLLIENAQSFTAACRVGLDMHFALVCEFGYGLALSQALSDAQHISLVGKMPSPMVLADLLELPNITYWGDLDPEGLRIYLRMKTHLPAMRLSALYGPMMERLEGRGGHPLSQATGKAGQRQGQGWTRGIDQEWVSDCDIERLAGETLEFDQEQQWIARIVGAEETN</sequence>
<evidence type="ECO:0000313" key="4">
    <source>
        <dbReference type="Proteomes" id="UP001596015"/>
    </source>
</evidence>
<reference evidence="4" key="1">
    <citation type="journal article" date="2019" name="Int. J. Syst. Evol. Microbiol.">
        <title>The Global Catalogue of Microorganisms (GCM) 10K type strain sequencing project: providing services to taxonomists for standard genome sequencing and annotation.</title>
        <authorList>
            <consortium name="The Broad Institute Genomics Platform"/>
            <consortium name="The Broad Institute Genome Sequencing Center for Infectious Disease"/>
            <person name="Wu L."/>
            <person name="Ma J."/>
        </authorList>
    </citation>
    <scope>NUCLEOTIDE SEQUENCE [LARGE SCALE GENOMIC DNA]</scope>
    <source>
        <strain evidence="4">CCUG 49679</strain>
    </source>
</reference>
<dbReference type="EMBL" id="JBHSEO010000058">
    <property type="protein sequence ID" value="MFC4417717.1"/>
    <property type="molecule type" value="Genomic_DNA"/>
</dbReference>
<proteinExistence type="predicted"/>
<feature type="domain" description="Wadjet protein JetD C-terminal" evidence="2">
    <location>
        <begin position="201"/>
        <end position="301"/>
    </location>
</feature>
<accession>A0ABV8XI48</accession>
<gene>
    <name evidence="3" type="ORF">ACFO0E_15080</name>
</gene>
<feature type="region of interest" description="Disordered" evidence="1">
    <location>
        <begin position="316"/>
        <end position="336"/>
    </location>
</feature>
<dbReference type="Pfam" id="PF09983">
    <property type="entry name" value="JetD_C"/>
    <property type="match status" value="1"/>
</dbReference>
<comment type="caution">
    <text evidence="3">The sequence shown here is derived from an EMBL/GenBank/DDBJ whole genome shotgun (WGS) entry which is preliminary data.</text>
</comment>
<evidence type="ECO:0000259" key="2">
    <source>
        <dbReference type="Pfam" id="PF09983"/>
    </source>
</evidence>